<dbReference type="AlphaFoldDB" id="A0A7R9MRW1"/>
<reference evidence="1" key="1">
    <citation type="submission" date="2020-11" db="EMBL/GenBank/DDBJ databases">
        <authorList>
            <person name="Tran Van P."/>
        </authorList>
    </citation>
    <scope>NUCLEOTIDE SEQUENCE</scope>
</reference>
<organism evidence="1">
    <name type="scientific">Oppiella nova</name>
    <dbReference type="NCBI Taxonomy" id="334625"/>
    <lineage>
        <taxon>Eukaryota</taxon>
        <taxon>Metazoa</taxon>
        <taxon>Ecdysozoa</taxon>
        <taxon>Arthropoda</taxon>
        <taxon>Chelicerata</taxon>
        <taxon>Arachnida</taxon>
        <taxon>Acari</taxon>
        <taxon>Acariformes</taxon>
        <taxon>Sarcoptiformes</taxon>
        <taxon>Oribatida</taxon>
        <taxon>Brachypylina</taxon>
        <taxon>Oppioidea</taxon>
        <taxon>Oppiidae</taxon>
        <taxon>Oppiella</taxon>
    </lineage>
</organism>
<protein>
    <submittedName>
        <fullName evidence="1">Uncharacterized protein</fullName>
    </submittedName>
</protein>
<dbReference type="OrthoDB" id="6129702at2759"/>
<evidence type="ECO:0000313" key="2">
    <source>
        <dbReference type="Proteomes" id="UP000728032"/>
    </source>
</evidence>
<keyword evidence="2" id="KW-1185">Reference proteome</keyword>
<dbReference type="Proteomes" id="UP000728032">
    <property type="component" value="Unassembled WGS sequence"/>
</dbReference>
<name>A0A7R9MRW1_9ACAR</name>
<gene>
    <name evidence="1" type="ORF">ONB1V03_LOCUS21828</name>
</gene>
<evidence type="ECO:0000313" key="1">
    <source>
        <dbReference type="EMBL" id="CAD7665270.1"/>
    </source>
</evidence>
<proteinExistence type="predicted"/>
<dbReference type="PANTHER" id="PTHR47020">
    <property type="entry name" value="HILLARIN"/>
    <property type="match status" value="1"/>
</dbReference>
<dbReference type="EMBL" id="OC959601">
    <property type="protein sequence ID" value="CAD7665270.1"/>
    <property type="molecule type" value="Genomic_DNA"/>
</dbReference>
<accession>A0A7R9MRW1</accession>
<dbReference type="EMBL" id="CAJPVJ010044776">
    <property type="protein sequence ID" value="CAG2182407.1"/>
    <property type="molecule type" value="Genomic_DNA"/>
</dbReference>
<dbReference type="PANTHER" id="PTHR47020:SF1">
    <property type="entry name" value="HILLARIN"/>
    <property type="match status" value="1"/>
</dbReference>
<sequence length="113" mass="12857">MPYPAQPPSPSPPLISKMDIYHDPNVFAELDQIAINVAREDQKTFTDLVRLLIGSCITDVEKARAIFRWITVKNLNTIKFDDDADNSDTPMGILRGIKHGTESYHVLFKRLCR</sequence>
<dbReference type="InterPro" id="IPR053041">
    <property type="entry name" value="Transglut-like_Superfamily_Mod"/>
</dbReference>